<protein>
    <submittedName>
        <fullName evidence="1">Uncharacterized protein</fullName>
    </submittedName>
</protein>
<name>A0ABD0JLM1_9CAEN</name>
<proteinExistence type="predicted"/>
<evidence type="ECO:0000313" key="2">
    <source>
        <dbReference type="Proteomes" id="UP001519460"/>
    </source>
</evidence>
<feature type="non-terminal residue" evidence="1">
    <location>
        <position position="1"/>
    </location>
</feature>
<organism evidence="1 2">
    <name type="scientific">Batillaria attramentaria</name>
    <dbReference type="NCBI Taxonomy" id="370345"/>
    <lineage>
        <taxon>Eukaryota</taxon>
        <taxon>Metazoa</taxon>
        <taxon>Spiralia</taxon>
        <taxon>Lophotrochozoa</taxon>
        <taxon>Mollusca</taxon>
        <taxon>Gastropoda</taxon>
        <taxon>Caenogastropoda</taxon>
        <taxon>Sorbeoconcha</taxon>
        <taxon>Cerithioidea</taxon>
        <taxon>Batillariidae</taxon>
        <taxon>Batillaria</taxon>
    </lineage>
</organism>
<reference evidence="1 2" key="1">
    <citation type="journal article" date="2023" name="Sci. Data">
        <title>Genome assembly of the Korean intertidal mud-creeper Batillaria attramentaria.</title>
        <authorList>
            <person name="Patra A.K."/>
            <person name="Ho P.T."/>
            <person name="Jun S."/>
            <person name="Lee S.J."/>
            <person name="Kim Y."/>
            <person name="Won Y.J."/>
        </authorList>
    </citation>
    <scope>NUCLEOTIDE SEQUENCE [LARGE SCALE GENOMIC DNA]</scope>
    <source>
        <strain evidence="1">Wonlab-2016</strain>
    </source>
</reference>
<evidence type="ECO:0000313" key="1">
    <source>
        <dbReference type="EMBL" id="KAK7475897.1"/>
    </source>
</evidence>
<keyword evidence="2" id="KW-1185">Reference proteome</keyword>
<dbReference type="AlphaFoldDB" id="A0ABD0JLM1"/>
<dbReference type="EMBL" id="JACVVK020000391">
    <property type="protein sequence ID" value="KAK7475897.1"/>
    <property type="molecule type" value="Genomic_DNA"/>
</dbReference>
<sequence length="70" mass="7960">VPTNHFSQVVYSEVDRASRQELVPVCQTTTAAGRKPISVRDSIHDNRERALTTASHCQKVYYEYKVHMPG</sequence>
<comment type="caution">
    <text evidence="1">The sequence shown here is derived from an EMBL/GenBank/DDBJ whole genome shotgun (WGS) entry which is preliminary data.</text>
</comment>
<accession>A0ABD0JLM1</accession>
<dbReference type="Proteomes" id="UP001519460">
    <property type="component" value="Unassembled WGS sequence"/>
</dbReference>
<feature type="non-terminal residue" evidence="1">
    <location>
        <position position="70"/>
    </location>
</feature>
<gene>
    <name evidence="1" type="ORF">BaRGS_00032865</name>
</gene>